<dbReference type="Gene3D" id="3.90.1300.10">
    <property type="entry name" value="Amidase signature (AS) domain"/>
    <property type="match status" value="1"/>
</dbReference>
<comment type="caution">
    <text evidence="2">The sequence shown here is derived from an EMBL/GenBank/DDBJ whole genome shotgun (WGS) entry which is preliminary data.</text>
</comment>
<dbReference type="InterPro" id="IPR023631">
    <property type="entry name" value="Amidase_dom"/>
</dbReference>
<dbReference type="Pfam" id="PF01425">
    <property type="entry name" value="Amidase"/>
    <property type="match status" value="1"/>
</dbReference>
<evidence type="ECO:0000259" key="1">
    <source>
        <dbReference type="Pfam" id="PF01425"/>
    </source>
</evidence>
<feature type="domain" description="Amidase" evidence="1">
    <location>
        <begin position="25"/>
        <end position="246"/>
    </location>
</feature>
<dbReference type="InterPro" id="IPR036928">
    <property type="entry name" value="AS_sf"/>
</dbReference>
<dbReference type="Proteomes" id="UP000249198">
    <property type="component" value="Unassembled WGS sequence"/>
</dbReference>
<gene>
    <name evidence="2" type="ORF">DI599_02360</name>
</gene>
<proteinExistence type="predicted"/>
<protein>
    <submittedName>
        <fullName evidence="2">Amidase</fullName>
    </submittedName>
</protein>
<name>A0A2W5D6W7_9PSED</name>
<sequence>MFEVTEVCIAELRAALESGRTTAVELVKAYLARIDAYDDPETPTALNAVVVRNPDALAEAEASDARRARGETLGPLDGIPYTAKDSYLVKGLTAASGSPAFKDLVAQRDAFTIERLRAAGAICLGKTNMPPMANGGMQRGVYGRAESPYNAAYLTAPFASGSSNGAGTATAASFAAFGLAEETWSSGRGPASNNGLCAYTPSRGVISVRGNWPLTPTMDVVVPYARTMADLLEVLDVVVAEDPDTRGDLWRLQPWVPIPDVASVRPASYPKLAADTDALAGKRFGVPRMYINADPAAGTSEKPGIGGPTGQRIETRASVIDLWEQARRTLEAAGAEVVDVDFPLVSNCEGDRPGAPTVFTRGLVSPEFLHDELWELSAWAFDDFLRANGDPKLNRLVDVDGPQIFPHDPGTLPNREDDLAAGMDEYVKMAERGITPWDRIATLPDGLRGLERTRQIDLEDWMDALGLDAVLFPTVADVGPADADVNPISADIAWSNGVWVANGNLAIRHLGVPTVTVPMGVMADIGMPVGLTFAGRAYDDSHLLRLASAFESSGTRRAIPPRTPPLSRG</sequence>
<organism evidence="2 3">
    <name type="scientific">Pseudomonas kuykendallii</name>
    <dbReference type="NCBI Taxonomy" id="1007099"/>
    <lineage>
        <taxon>Bacteria</taxon>
        <taxon>Pseudomonadati</taxon>
        <taxon>Pseudomonadota</taxon>
        <taxon>Gammaproteobacteria</taxon>
        <taxon>Pseudomonadales</taxon>
        <taxon>Pseudomonadaceae</taxon>
        <taxon>Pseudomonas</taxon>
    </lineage>
</organism>
<dbReference type="EMBL" id="QFOH01000003">
    <property type="protein sequence ID" value="PZP26023.1"/>
    <property type="molecule type" value="Genomic_DNA"/>
</dbReference>
<evidence type="ECO:0000313" key="3">
    <source>
        <dbReference type="Proteomes" id="UP000249198"/>
    </source>
</evidence>
<dbReference type="NCBIfam" id="NF005127">
    <property type="entry name" value="PRK06565.1"/>
    <property type="match status" value="1"/>
</dbReference>
<accession>A0A2W5D6W7</accession>
<dbReference type="AlphaFoldDB" id="A0A2W5D6W7"/>
<dbReference type="SUPFAM" id="SSF75304">
    <property type="entry name" value="Amidase signature (AS) enzymes"/>
    <property type="match status" value="1"/>
</dbReference>
<reference evidence="2 3" key="1">
    <citation type="submission" date="2017-08" db="EMBL/GenBank/DDBJ databases">
        <title>Infants hospitalized years apart are colonized by the same room-sourced microbial strains.</title>
        <authorList>
            <person name="Brooks B."/>
            <person name="Olm M.R."/>
            <person name="Firek B.A."/>
            <person name="Baker R."/>
            <person name="Thomas B.C."/>
            <person name="Morowitz M.J."/>
            <person name="Banfield J.F."/>
        </authorList>
    </citation>
    <scope>NUCLEOTIDE SEQUENCE [LARGE SCALE GENOMIC DNA]</scope>
    <source>
        <strain evidence="2">S2_009_000_R2_77</strain>
    </source>
</reference>
<evidence type="ECO:0000313" key="2">
    <source>
        <dbReference type="EMBL" id="PZP26023.1"/>
    </source>
</evidence>
<dbReference type="PANTHER" id="PTHR42678:SF11">
    <property type="entry name" value="AMIDASE FAMILY PROTEIN"/>
    <property type="match status" value="1"/>
</dbReference>
<dbReference type="PANTHER" id="PTHR42678">
    <property type="entry name" value="AMIDASE"/>
    <property type="match status" value="1"/>
</dbReference>
<dbReference type="RefSeq" id="WP_273229149.1">
    <property type="nucleotide sequence ID" value="NZ_QFOH01000003.1"/>
</dbReference>